<evidence type="ECO:0000256" key="2">
    <source>
        <dbReference type="ARBA" id="ARBA00007733"/>
    </source>
</evidence>
<dbReference type="FunFam" id="3.40.50.300:FF:000019">
    <property type="entry name" value="Translation initiation factor IF-2"/>
    <property type="match status" value="1"/>
</dbReference>
<dbReference type="SUPFAM" id="SSF52540">
    <property type="entry name" value="P-loop containing nucleoside triphosphate hydrolases"/>
    <property type="match status" value="1"/>
</dbReference>
<dbReference type="Pfam" id="PF22042">
    <property type="entry name" value="EF-G_D2"/>
    <property type="match status" value="1"/>
</dbReference>
<dbReference type="InterPro" id="IPR000795">
    <property type="entry name" value="T_Tr_GTP-bd_dom"/>
</dbReference>
<evidence type="ECO:0000313" key="12">
    <source>
        <dbReference type="EMBL" id="KAH3673281.1"/>
    </source>
</evidence>
<dbReference type="GO" id="GO:0003743">
    <property type="term" value="F:translation initiation factor activity"/>
    <property type="evidence" value="ECO:0007669"/>
    <property type="project" value="UniProtKB-KW"/>
</dbReference>
<dbReference type="CDD" id="cd03692">
    <property type="entry name" value="mtIF2_IVc"/>
    <property type="match status" value="1"/>
</dbReference>
<gene>
    <name evidence="12" type="ORF">WICMUC_003740</name>
</gene>
<dbReference type="InterPro" id="IPR009000">
    <property type="entry name" value="Transl_B-barrel_sf"/>
</dbReference>
<dbReference type="FunFam" id="2.40.30.10:FF:000126">
    <property type="entry name" value="Mitochondrial translation initiation factor"/>
    <property type="match status" value="1"/>
</dbReference>
<dbReference type="CDD" id="cd01887">
    <property type="entry name" value="IF2_eIF5B"/>
    <property type="match status" value="1"/>
</dbReference>
<evidence type="ECO:0000256" key="9">
    <source>
        <dbReference type="ARBA" id="ARBA00025162"/>
    </source>
</evidence>
<dbReference type="FunFam" id="3.40.50.10050:FF:000001">
    <property type="entry name" value="Translation initiation factor IF-2"/>
    <property type="match status" value="1"/>
</dbReference>
<dbReference type="InterPro" id="IPR044145">
    <property type="entry name" value="IF2_II"/>
</dbReference>
<evidence type="ECO:0000259" key="11">
    <source>
        <dbReference type="PROSITE" id="PS51722"/>
    </source>
</evidence>
<protein>
    <recommendedName>
        <fullName evidence="10">Translation initiation factor IF-2, mitochondrial</fullName>
    </recommendedName>
</protein>
<evidence type="ECO:0000256" key="7">
    <source>
        <dbReference type="ARBA" id="ARBA00023128"/>
    </source>
</evidence>
<dbReference type="InterPro" id="IPR023115">
    <property type="entry name" value="TIF_IF2_dom3"/>
</dbReference>
<dbReference type="GO" id="GO:0005739">
    <property type="term" value="C:mitochondrion"/>
    <property type="evidence" value="ECO:0007669"/>
    <property type="project" value="UniProtKB-SubCell"/>
</dbReference>
<dbReference type="Pfam" id="PF04760">
    <property type="entry name" value="IF2_N"/>
    <property type="match status" value="1"/>
</dbReference>
<dbReference type="Proteomes" id="UP000769528">
    <property type="component" value="Unassembled WGS sequence"/>
</dbReference>
<evidence type="ECO:0000256" key="8">
    <source>
        <dbReference type="ARBA" id="ARBA00023134"/>
    </source>
</evidence>
<keyword evidence="6" id="KW-0809">Transit peptide</keyword>
<reference evidence="12" key="2">
    <citation type="submission" date="2021-01" db="EMBL/GenBank/DDBJ databases">
        <authorList>
            <person name="Schikora-Tamarit M.A."/>
        </authorList>
    </citation>
    <scope>NUCLEOTIDE SEQUENCE</scope>
    <source>
        <strain evidence="12">CBS6341</strain>
    </source>
</reference>
<dbReference type="InterPro" id="IPR036925">
    <property type="entry name" value="TIF_IF2_dom3_sf"/>
</dbReference>
<dbReference type="Gene3D" id="3.40.50.10050">
    <property type="entry name" value="Translation initiation factor IF- 2, domain 3"/>
    <property type="match status" value="1"/>
</dbReference>
<comment type="similarity">
    <text evidence="2">Belongs to the TRAFAC class translation factor GTPase superfamily. Classic translation factor GTPase family. IF-2 subfamily.</text>
</comment>
<evidence type="ECO:0000256" key="5">
    <source>
        <dbReference type="ARBA" id="ARBA00022917"/>
    </source>
</evidence>
<accession>A0A9P8TCJ1</accession>
<dbReference type="PROSITE" id="PS01176">
    <property type="entry name" value="IF2"/>
    <property type="match status" value="1"/>
</dbReference>
<dbReference type="EMBL" id="JAEUBF010001028">
    <property type="protein sequence ID" value="KAH3673281.1"/>
    <property type="molecule type" value="Genomic_DNA"/>
</dbReference>
<organism evidence="12 13">
    <name type="scientific">Wickerhamomyces mucosus</name>
    <dbReference type="NCBI Taxonomy" id="1378264"/>
    <lineage>
        <taxon>Eukaryota</taxon>
        <taxon>Fungi</taxon>
        <taxon>Dikarya</taxon>
        <taxon>Ascomycota</taxon>
        <taxon>Saccharomycotina</taxon>
        <taxon>Saccharomycetes</taxon>
        <taxon>Phaffomycetales</taxon>
        <taxon>Wickerhamomycetaceae</taxon>
        <taxon>Wickerhamomyces</taxon>
    </lineage>
</organism>
<dbReference type="FunFam" id="2.40.30.10:FF:000008">
    <property type="entry name" value="Translation initiation factor IF-2"/>
    <property type="match status" value="1"/>
</dbReference>
<keyword evidence="5" id="KW-0648">Protein biosynthesis</keyword>
<dbReference type="Gene3D" id="3.40.50.300">
    <property type="entry name" value="P-loop containing nucleotide triphosphate hydrolases"/>
    <property type="match status" value="1"/>
</dbReference>
<dbReference type="HAMAP" id="MF_00100_B">
    <property type="entry name" value="IF_2_B"/>
    <property type="match status" value="1"/>
</dbReference>
<dbReference type="InterPro" id="IPR000178">
    <property type="entry name" value="TF_IF2_bacterial-like"/>
</dbReference>
<keyword evidence="8" id="KW-0342">GTP-binding</keyword>
<dbReference type="GO" id="GO:0003924">
    <property type="term" value="F:GTPase activity"/>
    <property type="evidence" value="ECO:0007669"/>
    <property type="project" value="InterPro"/>
</dbReference>
<evidence type="ECO:0000256" key="6">
    <source>
        <dbReference type="ARBA" id="ARBA00022946"/>
    </source>
</evidence>
<comment type="caution">
    <text evidence="12">The sequence shown here is derived from an EMBL/GenBank/DDBJ whole genome shotgun (WGS) entry which is preliminary data.</text>
</comment>
<evidence type="ECO:0000313" key="13">
    <source>
        <dbReference type="Proteomes" id="UP000769528"/>
    </source>
</evidence>
<dbReference type="InterPro" id="IPR053905">
    <property type="entry name" value="EF-G-like_DII"/>
</dbReference>
<dbReference type="Gene3D" id="2.40.30.10">
    <property type="entry name" value="Translation factors"/>
    <property type="match status" value="2"/>
</dbReference>
<dbReference type="Pfam" id="PF00009">
    <property type="entry name" value="GTP_EFTU"/>
    <property type="match status" value="1"/>
</dbReference>
<feature type="domain" description="Tr-type G" evidence="11">
    <location>
        <begin position="131"/>
        <end position="300"/>
    </location>
</feature>
<comment type="function">
    <text evidence="9">One of the essential components for the initiation of protein synthesis. Protects formylmethionyl-tRNA from spontaneous hydrolysis and promotes its binding to the 30S ribosomal subunits. Also involved in the hydrolysis of GTP during the formation of the 70S ribosomal complex.</text>
</comment>
<evidence type="ECO:0000256" key="3">
    <source>
        <dbReference type="ARBA" id="ARBA00022540"/>
    </source>
</evidence>
<evidence type="ECO:0000256" key="1">
    <source>
        <dbReference type="ARBA" id="ARBA00004173"/>
    </source>
</evidence>
<dbReference type="InterPro" id="IPR015760">
    <property type="entry name" value="TIF_IF2"/>
</dbReference>
<dbReference type="SUPFAM" id="SSF50447">
    <property type="entry name" value="Translation proteins"/>
    <property type="match status" value="2"/>
</dbReference>
<dbReference type="GO" id="GO:0005525">
    <property type="term" value="F:GTP binding"/>
    <property type="evidence" value="ECO:0007669"/>
    <property type="project" value="UniProtKB-KW"/>
</dbReference>
<reference evidence="12" key="1">
    <citation type="journal article" date="2021" name="Open Biol.">
        <title>Shared evolutionary footprints suggest mitochondrial oxidative damage underlies multiple complex I losses in fungi.</title>
        <authorList>
            <person name="Schikora-Tamarit M.A."/>
            <person name="Marcet-Houben M."/>
            <person name="Nosek J."/>
            <person name="Gabaldon T."/>
        </authorList>
    </citation>
    <scope>NUCLEOTIDE SEQUENCE</scope>
    <source>
        <strain evidence="12">CBS6341</strain>
    </source>
</reference>
<dbReference type="OrthoDB" id="361630at2759"/>
<sequence length="669" mass="74314">MLRSKLASSFIRSGSFNPTASIITYTYNFQSKRCISSTIPIYAKQKAKPKLSIPTFTTVSNLSNLLNVRYEKLTERLSEMGFEELSYNFILDQETAGLIADEYGFEVNFGEENEGFDLKPNDNIPEKLLKPRPPIVTIMGHVDHGKTTILDYLRKSSIVAGEHGGITQHIGAFSVKTPLSKKLITFLDTPGHAAFLKMRERGAVMTDIVVLVVAADDSVMPQTKEAIKHIKKSGVSLIIAVNKCDKENSDPEKVIADLAANGIDVEDYGGETQTVRVSGLTGLNMDKLEESIITLSEILDLKASSDKKTAVEGWIIESQFKKGMGPLATVLIRQGSLRNGDIIVSGKTYAKVRSMKDEAGKVVKVATPATPIEVWGWKDLPEAGDVVLQAKDEKQAKETIETRTLREERKNQSKDIEIMNKLRLDEKKETEKRAKIEELKKYGLAKDDVTTDESTEAEATGPIIVNYIVKSDVSGSSEAIVESIEGLGNDEVKLNILYDGVGSPTDTDLERAEISGATILCFNMKIPKDIDNKAYKKNVKIKTHNVIYHLIEDVTEELSSKLTPTIDLKVLAEVDIKEIFEIKGKRKKIIKIAGCKVTSGVIERSSQIRVMRDEEEIYRGKLDTLKHVKDDVSEVKKGRECGLSFEGWSDFQPGDIVQAYEEKEIARFL</sequence>
<dbReference type="InterPro" id="IPR006847">
    <property type="entry name" value="IF2_N"/>
</dbReference>
<dbReference type="CDD" id="cd03702">
    <property type="entry name" value="IF2_mtIF2_II"/>
    <property type="match status" value="1"/>
</dbReference>
<evidence type="ECO:0000256" key="10">
    <source>
        <dbReference type="ARBA" id="ARBA00044200"/>
    </source>
</evidence>
<comment type="subcellular location">
    <subcellularLocation>
        <location evidence="1">Mitochondrion</location>
    </subcellularLocation>
</comment>
<dbReference type="PANTHER" id="PTHR43381">
    <property type="entry name" value="TRANSLATION INITIATION FACTOR IF-2-RELATED"/>
    <property type="match status" value="1"/>
</dbReference>
<keyword evidence="13" id="KW-1185">Reference proteome</keyword>
<proteinExistence type="inferred from homology"/>
<name>A0A9P8TCJ1_9ASCO</name>
<dbReference type="SUPFAM" id="SSF52156">
    <property type="entry name" value="Initiation factor IF2/eIF5b, domain 3"/>
    <property type="match status" value="1"/>
</dbReference>
<dbReference type="AlphaFoldDB" id="A0A9P8TCJ1"/>
<dbReference type="PANTHER" id="PTHR43381:SF20">
    <property type="entry name" value="TRANSLATION INITIATION FACTOR IF-2, MITOCHONDRIAL"/>
    <property type="match status" value="1"/>
</dbReference>
<dbReference type="NCBIfam" id="TIGR00231">
    <property type="entry name" value="small_GTP"/>
    <property type="match status" value="1"/>
</dbReference>
<evidence type="ECO:0000256" key="4">
    <source>
        <dbReference type="ARBA" id="ARBA00022741"/>
    </source>
</evidence>
<dbReference type="GO" id="GO:0032543">
    <property type="term" value="P:mitochondrial translation"/>
    <property type="evidence" value="ECO:0007669"/>
    <property type="project" value="UniProtKB-ARBA"/>
</dbReference>
<keyword evidence="7" id="KW-0496">Mitochondrion</keyword>
<dbReference type="InterPro" id="IPR027417">
    <property type="entry name" value="P-loop_NTPase"/>
</dbReference>
<keyword evidence="4" id="KW-0547">Nucleotide-binding</keyword>
<keyword evidence="3" id="KW-0396">Initiation factor</keyword>
<dbReference type="PROSITE" id="PS51722">
    <property type="entry name" value="G_TR_2"/>
    <property type="match status" value="1"/>
</dbReference>
<dbReference type="Pfam" id="PF11987">
    <property type="entry name" value="IF-2"/>
    <property type="match status" value="1"/>
</dbReference>
<dbReference type="InterPro" id="IPR005225">
    <property type="entry name" value="Small_GTP-bd"/>
</dbReference>